<evidence type="ECO:0000313" key="1">
    <source>
        <dbReference type="EMBL" id="TDG24432.1"/>
    </source>
</evidence>
<dbReference type="EMBL" id="SMRP01000003">
    <property type="protein sequence ID" value="TDG24432.1"/>
    <property type="molecule type" value="Genomic_DNA"/>
</dbReference>
<gene>
    <name evidence="1" type="ORF">EYW47_07655</name>
</gene>
<comment type="caution">
    <text evidence="1">The sequence shown here is derived from an EMBL/GenBank/DDBJ whole genome shotgun (WGS) entry which is preliminary data.</text>
</comment>
<sequence>MKILIICEHFFPLTGAQALQATKVADALSLAGCEVRILCGARQVQGAESAYPVYFVETVPYGGSNNILDRVVRRVRHEFNDINAEGEWINAMVEKAIEMEREFKPDVIMTQSTPFRSHLVGLRLPSEMREKWVAYFSDLWPLCLTPYPYRTTLSNILSFVQLRSLGRVLGTARKIIMSSDESVFQITRKFPHIDPEKFFSVAHIGTPPSGLAPSAMESEHYASRFVHVGRLTRERTCPELVTAIGKLVEEEGTSGARFPGFTFVGWVDQEFRERCVELERSGAIEFVGDVDPTVAQSICTAAGVLVVIEANMPESPFLPSKFSDYAMLRKPILSISPPGPIRRYLSRHGGGVATGHNARDIQDAMRSLIKNKHSTSDGVRLAALFDAGHVAQKYIEIFGRQV</sequence>
<protein>
    <recommendedName>
        <fullName evidence="3">Glycosyltransferase subfamily 4-like N-terminal domain-containing protein</fullName>
    </recommendedName>
</protein>
<dbReference type="Proteomes" id="UP000295722">
    <property type="component" value="Unassembled WGS sequence"/>
</dbReference>
<keyword evidence="2" id="KW-1185">Reference proteome</keyword>
<reference evidence="1 2" key="1">
    <citation type="submission" date="2019-03" db="EMBL/GenBank/DDBJ databases">
        <title>Paraburkholderia sp. 4M-K11, isolated from subtropical forest soil.</title>
        <authorList>
            <person name="Gao Z.-H."/>
            <person name="Qiu L.-H."/>
        </authorList>
    </citation>
    <scope>NUCLEOTIDE SEQUENCE [LARGE SCALE GENOMIC DNA]</scope>
    <source>
        <strain evidence="1 2">4M-K11</strain>
    </source>
</reference>
<name>A0A4R5MC05_9BURK</name>
<dbReference type="Gene3D" id="3.40.50.2000">
    <property type="entry name" value="Glycogen Phosphorylase B"/>
    <property type="match status" value="2"/>
</dbReference>
<evidence type="ECO:0000313" key="2">
    <source>
        <dbReference type="Proteomes" id="UP000295722"/>
    </source>
</evidence>
<proteinExistence type="predicted"/>
<dbReference type="SUPFAM" id="SSF53756">
    <property type="entry name" value="UDP-Glycosyltransferase/glycogen phosphorylase"/>
    <property type="match status" value="1"/>
</dbReference>
<dbReference type="AlphaFoldDB" id="A0A4R5MC05"/>
<evidence type="ECO:0008006" key="3">
    <source>
        <dbReference type="Google" id="ProtNLM"/>
    </source>
</evidence>
<dbReference type="RefSeq" id="WP_133194280.1">
    <property type="nucleotide sequence ID" value="NZ_JBHUCW010000006.1"/>
</dbReference>
<dbReference type="OrthoDB" id="9787293at2"/>
<organism evidence="1 2">
    <name type="scientific">Paraburkholderia silviterrae</name>
    <dbReference type="NCBI Taxonomy" id="2528715"/>
    <lineage>
        <taxon>Bacteria</taxon>
        <taxon>Pseudomonadati</taxon>
        <taxon>Pseudomonadota</taxon>
        <taxon>Betaproteobacteria</taxon>
        <taxon>Burkholderiales</taxon>
        <taxon>Burkholderiaceae</taxon>
        <taxon>Paraburkholderia</taxon>
    </lineage>
</organism>
<accession>A0A4R5MC05</accession>